<evidence type="ECO:0000313" key="3">
    <source>
        <dbReference type="Proteomes" id="UP000007799"/>
    </source>
</evidence>
<feature type="compositionally biased region" description="Basic and acidic residues" evidence="1">
    <location>
        <begin position="95"/>
        <end position="105"/>
    </location>
</feature>
<proteinExistence type="predicted"/>
<evidence type="ECO:0000256" key="1">
    <source>
        <dbReference type="SAM" id="MobiDB-lite"/>
    </source>
</evidence>
<sequence length="184" mass="21619">MASKGRDPKKEAELDARIAALRKKNEELVRRQQAAEAEAARDKELDRLAAERARQQRQKEREQERERKAMEAYEAKRKQNIAEEKERQALIADYEQQREGAEKNRVVNQSLRGRHNAERERGPSRRGHARKTGGAMSAKERRWKEERAKIDAERMSRQMRVDEHGNKTWARAWDQPSHKVEADS</sequence>
<dbReference type="InParanoid" id="F2U5B8"/>
<keyword evidence="3" id="KW-1185">Reference proteome</keyword>
<reference evidence="2" key="1">
    <citation type="submission" date="2009-08" db="EMBL/GenBank/DDBJ databases">
        <title>Annotation of Salpingoeca rosetta.</title>
        <authorList>
            <consortium name="The Broad Institute Genome Sequencing Platform"/>
            <person name="Russ C."/>
            <person name="Cuomo C."/>
            <person name="Burger G."/>
            <person name="Gray M.W."/>
            <person name="Holland P.W.H."/>
            <person name="King N."/>
            <person name="Lang F.B.F."/>
            <person name="Roger A.J."/>
            <person name="Ruiz-Trillo I."/>
            <person name="Young S.K."/>
            <person name="Zeng Q."/>
            <person name="Gargeya S."/>
            <person name="Alvarado L."/>
            <person name="Berlin A."/>
            <person name="Chapman S.B."/>
            <person name="Chen Z."/>
            <person name="Freedman E."/>
            <person name="Gellesch M."/>
            <person name="Goldberg J."/>
            <person name="Griggs A."/>
            <person name="Gujja S."/>
            <person name="Heilman E."/>
            <person name="Heiman D."/>
            <person name="Howarth C."/>
            <person name="Mehta T."/>
            <person name="Neiman D."/>
            <person name="Pearson M."/>
            <person name="Roberts A."/>
            <person name="Saif S."/>
            <person name="Shea T."/>
            <person name="Shenoy N."/>
            <person name="Sisk P."/>
            <person name="Stolte C."/>
            <person name="Sykes S."/>
            <person name="White J."/>
            <person name="Yandava C."/>
            <person name="Haas B."/>
            <person name="Nusbaum C."/>
            <person name="Birren B."/>
        </authorList>
    </citation>
    <scope>NUCLEOTIDE SEQUENCE [LARGE SCALE GENOMIC DNA]</scope>
    <source>
        <strain evidence="2">ATCC 50818</strain>
    </source>
</reference>
<dbReference type="KEGG" id="sre:PTSG_03770"/>
<feature type="compositionally biased region" description="Basic and acidic residues" evidence="1">
    <location>
        <begin position="138"/>
        <end position="166"/>
    </location>
</feature>
<dbReference type="AlphaFoldDB" id="F2U5B8"/>
<dbReference type="GeneID" id="16076079"/>
<feature type="compositionally biased region" description="Basic and acidic residues" evidence="1">
    <location>
        <begin position="49"/>
        <end position="88"/>
    </location>
</feature>
<organism evidence="3">
    <name type="scientific">Salpingoeca rosetta (strain ATCC 50818 / BSB-021)</name>
    <dbReference type="NCBI Taxonomy" id="946362"/>
    <lineage>
        <taxon>Eukaryota</taxon>
        <taxon>Choanoflagellata</taxon>
        <taxon>Craspedida</taxon>
        <taxon>Salpingoecidae</taxon>
        <taxon>Salpingoeca</taxon>
    </lineage>
</organism>
<protein>
    <submittedName>
        <fullName evidence="2">Uncharacterized protein</fullName>
    </submittedName>
</protein>
<evidence type="ECO:0000313" key="2">
    <source>
        <dbReference type="EMBL" id="EGD83134.1"/>
    </source>
</evidence>
<accession>F2U5B8</accession>
<gene>
    <name evidence="2" type="ORF">PTSG_03770</name>
</gene>
<feature type="region of interest" description="Disordered" evidence="1">
    <location>
        <begin position="49"/>
        <end position="184"/>
    </location>
</feature>
<dbReference type="EMBL" id="GL832962">
    <property type="protein sequence ID" value="EGD83134.1"/>
    <property type="molecule type" value="Genomic_DNA"/>
</dbReference>
<name>F2U5B8_SALR5</name>
<dbReference type="FunCoup" id="F2U5B8">
    <property type="interactions" value="308"/>
</dbReference>
<dbReference type="Proteomes" id="UP000007799">
    <property type="component" value="Unassembled WGS sequence"/>
</dbReference>
<dbReference type="RefSeq" id="XP_004995498.1">
    <property type="nucleotide sequence ID" value="XM_004995441.1"/>
</dbReference>